<dbReference type="SUPFAM" id="SSF50978">
    <property type="entry name" value="WD40 repeat-like"/>
    <property type="match status" value="1"/>
</dbReference>
<dbReference type="GeneID" id="68356857"/>
<dbReference type="PROSITE" id="PS50181">
    <property type="entry name" value="FBOX"/>
    <property type="match status" value="1"/>
</dbReference>
<keyword evidence="3" id="KW-1185">Reference proteome</keyword>
<name>A0A9P8MUV3_9HYPO</name>
<evidence type="ECO:0000313" key="3">
    <source>
        <dbReference type="Proteomes" id="UP000824596"/>
    </source>
</evidence>
<gene>
    <name evidence="2" type="ORF">HRG_07728</name>
</gene>
<dbReference type="Proteomes" id="UP000824596">
    <property type="component" value="Unassembled WGS sequence"/>
</dbReference>
<dbReference type="RefSeq" id="XP_044719163.1">
    <property type="nucleotide sequence ID" value="XM_044866199.1"/>
</dbReference>
<dbReference type="InterPro" id="IPR036322">
    <property type="entry name" value="WD40_repeat_dom_sf"/>
</dbReference>
<protein>
    <submittedName>
        <fullName evidence="2">F-box domain, cyclin-like protein</fullName>
    </submittedName>
</protein>
<comment type="caution">
    <text evidence="2">The sequence shown here is derived from an EMBL/GenBank/DDBJ whole genome shotgun (WGS) entry which is preliminary data.</text>
</comment>
<dbReference type="AlphaFoldDB" id="A0A9P8MUV3"/>
<dbReference type="SUPFAM" id="SSF81383">
    <property type="entry name" value="F-box domain"/>
    <property type="match status" value="1"/>
</dbReference>
<evidence type="ECO:0000313" key="2">
    <source>
        <dbReference type="EMBL" id="KAH0961650.1"/>
    </source>
</evidence>
<sequence>MDAANLGNLPGHLLLDVIDYLDTARDVSHLGSCTRHMRDLIHHDGWKSFVRNMFPSLAIPSSGLTTWASVADRLTYLDRCWEKRGFAFNLFREDVRRRGRHRIPPGGQSVTFQCFVDVQLLSSQAEVLACGTGEDLLVRWRAAAPESNRSDTWRKLGGRDTGYSAGSGDVTAVSVIERDCKPEVLLGRANGDVQLLAGANDEAFGRTVKRLLAAEKEEAHNQRSSPGRLAVTWTEWQPETHLVASCGGSRLTLHNLSSEGEETTLKPIAYYDASKAGDSDEMPLVRCAKFMGRDGIVCGIGNNPEPLRWGKIRPTGVELSSIPCYSAAEAFPTKRETVRAIEQVGNSTNENLLLSAWDDGSYRLLDIRTPSNRDVVYRDRFQPYCTSSSLLVYGTERFVAGGNSEAVLRIFDFRYPKPYLHFNALHCSDQSPCPEAPEIAHARLSREGRQVSAGLPNQEPATPFSSRCEPGHRRVCRWHGQSRLPDWRPDATVFLGTDADDRVFSLAKASDLSDSFYCGLRGAIVEATPILAEDVHSEAAKPPAPPGWVVRDARKKPFGRDPATLLTLVASRGPLAR</sequence>
<dbReference type="EMBL" id="JAIZPD010000008">
    <property type="protein sequence ID" value="KAH0961650.1"/>
    <property type="molecule type" value="Genomic_DNA"/>
</dbReference>
<dbReference type="InterPro" id="IPR001810">
    <property type="entry name" value="F-box_dom"/>
</dbReference>
<feature type="domain" description="F-box" evidence="1">
    <location>
        <begin position="3"/>
        <end position="53"/>
    </location>
</feature>
<accession>A0A9P8MUV3</accession>
<evidence type="ECO:0000259" key="1">
    <source>
        <dbReference type="PROSITE" id="PS50181"/>
    </source>
</evidence>
<reference evidence="2" key="1">
    <citation type="submission" date="2021-09" db="EMBL/GenBank/DDBJ databases">
        <title>A high-quality genome of the endoparasitic fungus Hirsutella rhossiliensis with a comparison of Hirsutella genomes reveals transposable elements contributing to genome size variation.</title>
        <authorList>
            <person name="Lin R."/>
            <person name="Jiao Y."/>
            <person name="Sun X."/>
            <person name="Ling J."/>
            <person name="Xie B."/>
            <person name="Cheng X."/>
        </authorList>
    </citation>
    <scope>NUCLEOTIDE SEQUENCE</scope>
    <source>
        <strain evidence="2">HR02</strain>
    </source>
</reference>
<dbReference type="OrthoDB" id="1259151at2759"/>
<proteinExistence type="predicted"/>
<organism evidence="2 3">
    <name type="scientific">Hirsutella rhossiliensis</name>
    <dbReference type="NCBI Taxonomy" id="111463"/>
    <lineage>
        <taxon>Eukaryota</taxon>
        <taxon>Fungi</taxon>
        <taxon>Dikarya</taxon>
        <taxon>Ascomycota</taxon>
        <taxon>Pezizomycotina</taxon>
        <taxon>Sordariomycetes</taxon>
        <taxon>Hypocreomycetidae</taxon>
        <taxon>Hypocreales</taxon>
        <taxon>Ophiocordycipitaceae</taxon>
        <taxon>Hirsutella</taxon>
    </lineage>
</organism>
<dbReference type="InterPro" id="IPR036047">
    <property type="entry name" value="F-box-like_dom_sf"/>
</dbReference>